<dbReference type="VEuPathDB" id="MicrosporidiaDB:EDEG_02105"/>
<sequence length="702" mass="82768">MKKFYEYHKKKRKLLYFFYFFVILKCSSVSEKIKLFSEGNERLCHLGKQETFLRIRNPNIPLNKNSIATYEPSWQKKDFGKNNDSSVCAKIKDNHLALTKKTPLTSNTRHLTQKLEEDEHAEYFHQQIHQSVDSCRPKIHVTDVKNVFESYTPYKLKPEVCCVLNVDCIEKSKNFKKTKELIEGMFNEDPAIQVKTKYSENECSDFDKTSKKFISKSSLENIHDSKEKKAHCFKYLRNDNELYDLEFKEKPESSIIRTSTEENKNIIGEPYYDRVHEADVCDEDFHAENSLLITKNSKNEIKIYTHEQKLMLEDQFKSDYLCDNKKQKENSYISSEIRAEKDNLRCDHTTKQDTYCKKNFPCDISSLRSSITKNTDEVAKTQEDILKNTNNILYSEIDEEDCIYEDIEREKTSEKSFCEENFDLTSENSSFDSFEFVDCLNNIQIAEDEKPSYTEQKIVSSNYIDLLVSKIQNIKENINLKQNLTKLRTHTIDKFNLQDYKINEKSKNCANVKTDQNVRIQNNNWYENNFTTQDCKGYQLQSNEEYKSTRSKLSRIMRYKTKKLQNPVKNNSKQDYSHEEKTSSQITEHLLEELDEVKSNGINTHAFMKMRKNSQRNLNQKDRNYSIKSSKGNTDSAYNIIKRHFIMEKSNNNNEKKQKSIRISQIGLPENFRMNTENPAESMNKILEKYHDDLVCIESIST</sequence>
<protein>
    <submittedName>
        <fullName evidence="1">Uncharacterized protein</fullName>
    </submittedName>
</protein>
<name>J8ZVA8_EDHAE</name>
<organism evidence="1 2">
    <name type="scientific">Edhazardia aedis (strain USNM 41457)</name>
    <name type="common">Microsporidian parasite</name>
    <dbReference type="NCBI Taxonomy" id="1003232"/>
    <lineage>
        <taxon>Eukaryota</taxon>
        <taxon>Fungi</taxon>
        <taxon>Fungi incertae sedis</taxon>
        <taxon>Microsporidia</taxon>
        <taxon>Edhazardia</taxon>
    </lineage>
</organism>
<reference evidence="1 2" key="1">
    <citation type="submission" date="2011-08" db="EMBL/GenBank/DDBJ databases">
        <authorList>
            <person name="Liu Z.J."/>
            <person name="Shi F.L."/>
            <person name="Lu J.Q."/>
            <person name="Li M."/>
            <person name="Wang Z.L."/>
        </authorList>
    </citation>
    <scope>NUCLEOTIDE SEQUENCE [LARGE SCALE GENOMIC DNA]</scope>
    <source>
        <strain evidence="1 2">USNM 41457</strain>
    </source>
</reference>
<dbReference type="HOGENOM" id="CLU_392789_0_0_1"/>
<reference evidence="2" key="2">
    <citation type="submission" date="2015-07" db="EMBL/GenBank/DDBJ databases">
        <title>Contrasting host-pathogen interactions and genome evolution in two generalist and specialist microsporidian pathogens of mosquitoes.</title>
        <authorList>
            <consortium name="The Broad Institute Genomics Platform"/>
            <consortium name="The Broad Institute Genome Sequencing Center for Infectious Disease"/>
            <person name="Cuomo C.A."/>
            <person name="Sanscrainte N.D."/>
            <person name="Goldberg J.M."/>
            <person name="Heiman D."/>
            <person name="Young S."/>
            <person name="Zeng Q."/>
            <person name="Becnel J.J."/>
            <person name="Birren B.W."/>
        </authorList>
    </citation>
    <scope>NUCLEOTIDE SEQUENCE [LARGE SCALE GENOMIC DNA]</scope>
    <source>
        <strain evidence="2">USNM 41457</strain>
    </source>
</reference>
<accession>J8ZVA8</accession>
<proteinExistence type="predicted"/>
<evidence type="ECO:0000313" key="2">
    <source>
        <dbReference type="Proteomes" id="UP000003163"/>
    </source>
</evidence>
<keyword evidence="2" id="KW-1185">Reference proteome</keyword>
<dbReference type="AlphaFoldDB" id="J8ZVA8"/>
<dbReference type="EMBL" id="AFBI03000035">
    <property type="protein sequence ID" value="EJW03563.1"/>
    <property type="molecule type" value="Genomic_DNA"/>
</dbReference>
<dbReference type="InParanoid" id="J8ZVA8"/>
<evidence type="ECO:0000313" key="1">
    <source>
        <dbReference type="EMBL" id="EJW03563.1"/>
    </source>
</evidence>
<gene>
    <name evidence="1" type="ORF">EDEG_02105</name>
</gene>
<comment type="caution">
    <text evidence="1">The sequence shown here is derived from an EMBL/GenBank/DDBJ whole genome shotgun (WGS) entry which is preliminary data.</text>
</comment>
<dbReference type="Proteomes" id="UP000003163">
    <property type="component" value="Unassembled WGS sequence"/>
</dbReference>